<sequence length="530" mass="59547">MKFRNPPVLLFILSVLSLSIPWTTAGTVSIDRFLQCLTKYPHPAHTIQESIYTPQNSSFQSVLVAHINNRRYSTAATPKPLAIIAAKNQSHVQATVLCAKHHGLQIKIRSGGHDFEGLSYTSDVPFVILDMFNINSIDVNVADESAWVHSGATLGEVYYAIAAKTNVYGFPAGICPTVGAGGHFSGGGYGFMMRKYGLSIDNIVDAKLVTANGRILDRKSMGEDLFWAIRGGGGASFGVILSWKLKLVPVPPKVTVFNLTRTIEEGVTDLVYKWQTVAPKLPKEVFLRAQPQVKNIDTKGNKTVGVSFIGHFLGTSDKVVALLNESFPELGLQRKDCYEVSWVESTVFWAESPIGTPIEILLSKPTEPETFYKGKSDYVKEPIPKHVFDSIWKKMIEIEHIWLDWNPYGGRMSEISESATPYPHRAGNLFFALYYSSWYDEGIEATNKYVRLTRELYDMMTPYVSKNPREAFQNYRDLDIGANQDNKTNFETATLYGRKYFKGNFDRLVRVKTMVDPHNFFKHKQSIPPL</sequence>
<evidence type="ECO:0000256" key="7">
    <source>
        <dbReference type="ARBA" id="ARBA00023180"/>
    </source>
</evidence>
<organism evidence="10 11">
    <name type="scientific">Prunus dulcis</name>
    <name type="common">Almond</name>
    <name type="synonym">Amygdalus dulcis</name>
    <dbReference type="NCBI Taxonomy" id="3755"/>
    <lineage>
        <taxon>Eukaryota</taxon>
        <taxon>Viridiplantae</taxon>
        <taxon>Streptophyta</taxon>
        <taxon>Embryophyta</taxon>
        <taxon>Tracheophyta</taxon>
        <taxon>Spermatophyta</taxon>
        <taxon>Magnoliopsida</taxon>
        <taxon>eudicotyledons</taxon>
        <taxon>Gunneridae</taxon>
        <taxon>Pentapetalae</taxon>
        <taxon>rosids</taxon>
        <taxon>fabids</taxon>
        <taxon>Rosales</taxon>
        <taxon>Rosaceae</taxon>
        <taxon>Amygdaloideae</taxon>
        <taxon>Amygdaleae</taxon>
        <taxon>Prunus</taxon>
    </lineage>
</organism>
<evidence type="ECO:0000313" key="11">
    <source>
        <dbReference type="Proteomes" id="UP000327085"/>
    </source>
</evidence>
<protein>
    <submittedName>
        <fullName evidence="10">PREDICTED: berberine bridge enzyme</fullName>
    </submittedName>
</protein>
<dbReference type="FunCoup" id="A0A5E4G160">
    <property type="interactions" value="46"/>
</dbReference>
<dbReference type="SUPFAM" id="SSF56176">
    <property type="entry name" value="FAD-binding/transporter-associated domain-like"/>
    <property type="match status" value="1"/>
</dbReference>
<feature type="domain" description="FAD-binding PCMH-type" evidence="9">
    <location>
        <begin position="76"/>
        <end position="250"/>
    </location>
</feature>
<dbReference type="PROSITE" id="PS51387">
    <property type="entry name" value="FAD_PCMH"/>
    <property type="match status" value="1"/>
</dbReference>
<dbReference type="Gramene" id="VVA33565">
    <property type="protein sequence ID" value="VVA33565"/>
    <property type="gene ID" value="Prudul26B032098"/>
</dbReference>
<dbReference type="Pfam" id="PF01565">
    <property type="entry name" value="FAD_binding_4"/>
    <property type="match status" value="1"/>
</dbReference>
<dbReference type="Gene3D" id="3.30.465.10">
    <property type="match status" value="1"/>
</dbReference>
<dbReference type="InterPro" id="IPR036318">
    <property type="entry name" value="FAD-bd_PCMH-like_sf"/>
</dbReference>
<dbReference type="InterPro" id="IPR016167">
    <property type="entry name" value="FAD-bd_PCMH_sub1"/>
</dbReference>
<dbReference type="PANTHER" id="PTHR32448">
    <property type="entry name" value="OS08G0158400 PROTEIN"/>
    <property type="match status" value="1"/>
</dbReference>
<keyword evidence="5" id="KW-0274">FAD</keyword>
<keyword evidence="4 8" id="KW-0732">Signal</keyword>
<evidence type="ECO:0000256" key="5">
    <source>
        <dbReference type="ARBA" id="ARBA00022827"/>
    </source>
</evidence>
<dbReference type="FunFam" id="3.30.43.10:FF:000004">
    <property type="entry name" value="Berberine bridge enzyme-like 15"/>
    <property type="match status" value="1"/>
</dbReference>
<dbReference type="Proteomes" id="UP000327085">
    <property type="component" value="Chromosome 4"/>
</dbReference>
<dbReference type="EMBL" id="CABIKO010000294">
    <property type="protein sequence ID" value="VVA33565.1"/>
    <property type="molecule type" value="Genomic_DNA"/>
</dbReference>
<dbReference type="AlphaFoldDB" id="A0A5E4G160"/>
<accession>A0A5E4G160</accession>
<evidence type="ECO:0000256" key="3">
    <source>
        <dbReference type="ARBA" id="ARBA00022630"/>
    </source>
</evidence>
<dbReference type="Pfam" id="PF08031">
    <property type="entry name" value="BBE"/>
    <property type="match status" value="1"/>
</dbReference>
<feature type="chain" id="PRO_5022663863" evidence="8">
    <location>
        <begin position="26"/>
        <end position="530"/>
    </location>
</feature>
<keyword evidence="7" id="KW-0325">Glycoprotein</keyword>
<keyword evidence="6" id="KW-1015">Disulfide bond</keyword>
<dbReference type="Gene3D" id="3.30.43.10">
    <property type="entry name" value="Uridine Diphospho-n-acetylenolpyruvylglucosamine Reductase, domain 2"/>
    <property type="match status" value="1"/>
</dbReference>
<evidence type="ECO:0000256" key="4">
    <source>
        <dbReference type="ARBA" id="ARBA00022729"/>
    </source>
</evidence>
<dbReference type="InterPro" id="IPR016169">
    <property type="entry name" value="FAD-bd_PCMH_sub2"/>
</dbReference>
<dbReference type="InterPro" id="IPR012951">
    <property type="entry name" value="BBE"/>
</dbReference>
<dbReference type="OMA" id="DIFIRIM"/>
<dbReference type="GO" id="GO:0071949">
    <property type="term" value="F:FAD binding"/>
    <property type="evidence" value="ECO:0007669"/>
    <property type="project" value="InterPro"/>
</dbReference>
<evidence type="ECO:0000256" key="2">
    <source>
        <dbReference type="ARBA" id="ARBA00005466"/>
    </source>
</evidence>
<evidence type="ECO:0000313" key="10">
    <source>
        <dbReference type="EMBL" id="VVA33565.1"/>
    </source>
</evidence>
<reference evidence="11" key="1">
    <citation type="journal article" date="2020" name="Plant J.">
        <title>Transposons played a major role in the diversification between the closely related almond and peach genomes: results from the almond genome sequence.</title>
        <authorList>
            <person name="Alioto T."/>
            <person name="Alexiou K.G."/>
            <person name="Bardil A."/>
            <person name="Barteri F."/>
            <person name="Castanera R."/>
            <person name="Cruz F."/>
            <person name="Dhingra A."/>
            <person name="Duval H."/>
            <person name="Fernandez I Marti A."/>
            <person name="Frias L."/>
            <person name="Galan B."/>
            <person name="Garcia J.L."/>
            <person name="Howad W."/>
            <person name="Gomez-Garrido J."/>
            <person name="Gut M."/>
            <person name="Julca I."/>
            <person name="Morata J."/>
            <person name="Puigdomenech P."/>
            <person name="Ribeca P."/>
            <person name="Rubio Cabetas M.J."/>
            <person name="Vlasova A."/>
            <person name="Wirthensohn M."/>
            <person name="Garcia-Mas J."/>
            <person name="Gabaldon T."/>
            <person name="Casacuberta J.M."/>
            <person name="Arus P."/>
        </authorList>
    </citation>
    <scope>NUCLEOTIDE SEQUENCE [LARGE SCALE GENOMIC DNA]</scope>
    <source>
        <strain evidence="11">cv. Texas</strain>
    </source>
</reference>
<comment type="cofactor">
    <cofactor evidence="1">
        <name>FAD</name>
        <dbReference type="ChEBI" id="CHEBI:57692"/>
    </cofactor>
</comment>
<proteinExistence type="inferred from homology"/>
<gene>
    <name evidence="10" type="ORF">ALMOND_2B032098</name>
</gene>
<dbReference type="Gene3D" id="3.40.462.20">
    <property type="match status" value="1"/>
</dbReference>
<dbReference type="InterPro" id="IPR006094">
    <property type="entry name" value="Oxid_FAD_bind_N"/>
</dbReference>
<name>A0A5E4G160_PRUDU</name>
<keyword evidence="3" id="KW-0285">Flavoprotein</keyword>
<dbReference type="InterPro" id="IPR016166">
    <property type="entry name" value="FAD-bd_PCMH"/>
</dbReference>
<dbReference type="InParanoid" id="A0A5E4G160"/>
<evidence type="ECO:0000256" key="8">
    <source>
        <dbReference type="SAM" id="SignalP"/>
    </source>
</evidence>
<dbReference type="GO" id="GO:0016491">
    <property type="term" value="F:oxidoreductase activity"/>
    <property type="evidence" value="ECO:0007669"/>
    <property type="project" value="InterPro"/>
</dbReference>
<feature type="signal peptide" evidence="8">
    <location>
        <begin position="1"/>
        <end position="25"/>
    </location>
</feature>
<comment type="similarity">
    <text evidence="2">Belongs to the oxygen-dependent FAD-linked oxidoreductase family.</text>
</comment>
<evidence type="ECO:0000256" key="6">
    <source>
        <dbReference type="ARBA" id="ARBA00023157"/>
    </source>
</evidence>
<dbReference type="GO" id="GO:1901696">
    <property type="term" value="P:cannabinoid biosynthetic process"/>
    <property type="evidence" value="ECO:0007669"/>
    <property type="project" value="UniProtKB-ARBA"/>
</dbReference>
<evidence type="ECO:0000259" key="9">
    <source>
        <dbReference type="PROSITE" id="PS51387"/>
    </source>
</evidence>
<evidence type="ECO:0000256" key="1">
    <source>
        <dbReference type="ARBA" id="ARBA00001974"/>
    </source>
</evidence>